<keyword evidence="10" id="KW-1185">Reference proteome</keyword>
<evidence type="ECO:0000313" key="10">
    <source>
        <dbReference type="Proteomes" id="UP001385951"/>
    </source>
</evidence>
<keyword evidence="4" id="KW-0496">Mitochondrion</keyword>
<dbReference type="GO" id="GO:0005948">
    <property type="term" value="C:acetolactate synthase complex"/>
    <property type="evidence" value="ECO:0007669"/>
    <property type="project" value="TreeGrafter"/>
</dbReference>
<dbReference type="Pfam" id="PF02776">
    <property type="entry name" value="TPP_enzyme_N"/>
    <property type="match status" value="1"/>
</dbReference>
<name>A0AAW0G9F3_9APHY</name>
<gene>
    <name evidence="9" type="ORF">QCA50_006616</name>
</gene>
<dbReference type="GO" id="GO:0009097">
    <property type="term" value="P:isoleucine biosynthetic process"/>
    <property type="evidence" value="ECO:0007669"/>
    <property type="project" value="TreeGrafter"/>
</dbReference>
<dbReference type="EMBL" id="JASBNA010000007">
    <property type="protein sequence ID" value="KAK7689976.1"/>
    <property type="molecule type" value="Genomic_DNA"/>
</dbReference>
<dbReference type="CDD" id="cd07035">
    <property type="entry name" value="TPP_PYR_POX_like"/>
    <property type="match status" value="1"/>
</dbReference>
<keyword evidence="3 5" id="KW-0786">Thiamine pyrophosphate</keyword>
<feature type="domain" description="Thiamine pyrophosphate enzyme TPP-binding" evidence="7">
    <location>
        <begin position="432"/>
        <end position="591"/>
    </location>
</feature>
<dbReference type="GO" id="GO:0009099">
    <property type="term" value="P:L-valine biosynthetic process"/>
    <property type="evidence" value="ECO:0007669"/>
    <property type="project" value="TreeGrafter"/>
</dbReference>
<dbReference type="SUPFAM" id="SSF52467">
    <property type="entry name" value="DHS-like NAD/FAD-binding domain"/>
    <property type="match status" value="1"/>
</dbReference>
<dbReference type="Pfam" id="PF00205">
    <property type="entry name" value="TPP_enzyme_M"/>
    <property type="match status" value="1"/>
</dbReference>
<accession>A0AAW0G9F3</accession>
<comment type="subcellular location">
    <subcellularLocation>
        <location evidence="1">Mitochondrion</location>
    </subcellularLocation>
</comment>
<protein>
    <submittedName>
        <fullName evidence="9">Uncharacterized protein</fullName>
    </submittedName>
</protein>
<feature type="domain" description="Thiamine pyrophosphate enzyme N-terminal TPP-binding" evidence="8">
    <location>
        <begin position="4"/>
        <end position="134"/>
    </location>
</feature>
<evidence type="ECO:0000259" key="7">
    <source>
        <dbReference type="Pfam" id="PF02775"/>
    </source>
</evidence>
<evidence type="ECO:0000259" key="8">
    <source>
        <dbReference type="Pfam" id="PF02776"/>
    </source>
</evidence>
<sequence>MLITTATVILKTLYQAGITHVFVNWGNDHPSFLEELEKQRVENGGKTELEIVTSPNEMVALSAAQGYAQVTGNPAAVIVHVDVGTQALAAAVHNVDRSRTPVLIFAGASPFSGQGELKGSKNEWPMWLQDIPDQAAIVRQYMRYTAQIQSGKTAAKVIMRALQFATSEPKGPVYLWARREVLAEELDESALPSNLNISRWPAIRPNALDPDVVQTISANILRAEFPLIIVGNTGRNKATVPLLTQLSNDFGVAITTSIASAVCVSYSHPYFIGSSFGGKSPGLEIADVILVIDVEVPWIDATGNVPKPSAQVFVLDPDPLKQGMGWSHVDANILCRADPEVSFRQLLQTLHSLALLDLQNPKQYTARKQILKDMHNQWINSLISLEITTRDSIIPSTTDVFAAVRQAVSELTPSRGRNTFWINEACSNLPAVWDHIRPDEPGSMVCCGGTGIGYCLGGAVGAQLGSRASGSEYELTIVVVGDGTFLFGVPSAAYWMARRYSTPYLTVMLNNGGWASPIHSMKGVYPSGHASSASGDRLTVGFGPDVPDYGGIAAAAGGAWTKKIQDKNSLKSIIEEGIRVVLNDRRAVVLDCFVDSI</sequence>
<dbReference type="PANTHER" id="PTHR18968:SF164">
    <property type="entry name" value="PYRUVATE DECARBOXYLASE"/>
    <property type="match status" value="1"/>
</dbReference>
<dbReference type="GO" id="GO:0030976">
    <property type="term" value="F:thiamine pyrophosphate binding"/>
    <property type="evidence" value="ECO:0007669"/>
    <property type="project" value="InterPro"/>
</dbReference>
<evidence type="ECO:0000256" key="3">
    <source>
        <dbReference type="ARBA" id="ARBA00023052"/>
    </source>
</evidence>
<dbReference type="Gene3D" id="3.40.50.1220">
    <property type="entry name" value="TPP-binding domain"/>
    <property type="match status" value="1"/>
</dbReference>
<dbReference type="Proteomes" id="UP001385951">
    <property type="component" value="Unassembled WGS sequence"/>
</dbReference>
<reference evidence="9 10" key="1">
    <citation type="submission" date="2022-09" db="EMBL/GenBank/DDBJ databases">
        <authorList>
            <person name="Palmer J.M."/>
        </authorList>
    </citation>
    <scope>NUCLEOTIDE SEQUENCE [LARGE SCALE GENOMIC DNA]</scope>
    <source>
        <strain evidence="9 10">DSM 7382</strain>
    </source>
</reference>
<dbReference type="Pfam" id="PF02775">
    <property type="entry name" value="TPP_enzyme_C"/>
    <property type="match status" value="1"/>
</dbReference>
<dbReference type="PANTHER" id="PTHR18968">
    <property type="entry name" value="THIAMINE PYROPHOSPHATE ENZYMES"/>
    <property type="match status" value="1"/>
</dbReference>
<dbReference type="GO" id="GO:0003984">
    <property type="term" value="F:acetolactate synthase activity"/>
    <property type="evidence" value="ECO:0007669"/>
    <property type="project" value="TreeGrafter"/>
</dbReference>
<dbReference type="GO" id="GO:0050660">
    <property type="term" value="F:flavin adenine dinucleotide binding"/>
    <property type="evidence" value="ECO:0007669"/>
    <property type="project" value="TreeGrafter"/>
</dbReference>
<evidence type="ECO:0000256" key="1">
    <source>
        <dbReference type="ARBA" id="ARBA00004173"/>
    </source>
</evidence>
<evidence type="ECO:0000256" key="4">
    <source>
        <dbReference type="ARBA" id="ARBA00023128"/>
    </source>
</evidence>
<dbReference type="GO" id="GO:0000287">
    <property type="term" value="F:magnesium ion binding"/>
    <property type="evidence" value="ECO:0007669"/>
    <property type="project" value="InterPro"/>
</dbReference>
<dbReference type="GO" id="GO:0005739">
    <property type="term" value="C:mitochondrion"/>
    <property type="evidence" value="ECO:0007669"/>
    <property type="project" value="UniProtKB-SubCell"/>
</dbReference>
<dbReference type="InterPro" id="IPR012001">
    <property type="entry name" value="Thiamin_PyroP_enz_TPP-bd_dom"/>
</dbReference>
<dbReference type="Gene3D" id="3.40.50.970">
    <property type="match status" value="2"/>
</dbReference>
<dbReference type="InterPro" id="IPR029035">
    <property type="entry name" value="DHS-like_NAD/FAD-binding_dom"/>
</dbReference>
<dbReference type="AlphaFoldDB" id="A0AAW0G9F3"/>
<feature type="domain" description="Thiamine pyrophosphate enzyme central" evidence="6">
    <location>
        <begin position="215"/>
        <end position="321"/>
    </location>
</feature>
<evidence type="ECO:0000256" key="5">
    <source>
        <dbReference type="RuleBase" id="RU362132"/>
    </source>
</evidence>
<dbReference type="SUPFAM" id="SSF52518">
    <property type="entry name" value="Thiamin diphosphate-binding fold (THDP-binding)"/>
    <property type="match status" value="2"/>
</dbReference>
<dbReference type="InterPro" id="IPR011766">
    <property type="entry name" value="TPP_enzyme_TPP-bd"/>
</dbReference>
<evidence type="ECO:0000256" key="2">
    <source>
        <dbReference type="ARBA" id="ARBA00007812"/>
    </source>
</evidence>
<dbReference type="InterPro" id="IPR012000">
    <property type="entry name" value="Thiamin_PyroP_enz_cen_dom"/>
</dbReference>
<organism evidence="9 10">
    <name type="scientific">Cerrena zonata</name>
    <dbReference type="NCBI Taxonomy" id="2478898"/>
    <lineage>
        <taxon>Eukaryota</taxon>
        <taxon>Fungi</taxon>
        <taxon>Dikarya</taxon>
        <taxon>Basidiomycota</taxon>
        <taxon>Agaricomycotina</taxon>
        <taxon>Agaricomycetes</taxon>
        <taxon>Polyporales</taxon>
        <taxon>Cerrenaceae</taxon>
        <taxon>Cerrena</taxon>
    </lineage>
</organism>
<dbReference type="InterPro" id="IPR045229">
    <property type="entry name" value="TPP_enz"/>
</dbReference>
<evidence type="ECO:0000259" key="6">
    <source>
        <dbReference type="Pfam" id="PF00205"/>
    </source>
</evidence>
<comment type="caution">
    <text evidence="9">The sequence shown here is derived from an EMBL/GenBank/DDBJ whole genome shotgun (WGS) entry which is preliminary data.</text>
</comment>
<evidence type="ECO:0000313" key="9">
    <source>
        <dbReference type="EMBL" id="KAK7689976.1"/>
    </source>
</evidence>
<proteinExistence type="inferred from homology"/>
<dbReference type="InterPro" id="IPR029061">
    <property type="entry name" value="THDP-binding"/>
</dbReference>
<comment type="similarity">
    <text evidence="2 5">Belongs to the TPP enzyme family.</text>
</comment>